<proteinExistence type="predicted"/>
<feature type="transmembrane region" description="Helical" evidence="1">
    <location>
        <begin position="12"/>
        <end position="38"/>
    </location>
</feature>
<feature type="domain" description="TadE-like" evidence="2">
    <location>
        <begin position="10"/>
        <end position="51"/>
    </location>
</feature>
<evidence type="ECO:0000313" key="3">
    <source>
        <dbReference type="EMBL" id="MBU9724257.1"/>
    </source>
</evidence>
<sequence length="223" mass="25108">MKLLRKREDGSITLEAAIVMPIFILFLIFLIFMIRFAITDIALNRAVSETAKQVSTQFYPVNKVVGTLTGQVEDVVTSNPNYIQMKDLTSTLQEEVEGQLIATFGPEGYELLIKGPAESAGAEAEAVLEGIIDDLIAEIESHLAPRILEPLVHFYLEDNQFVNKDNVEVLANTGEETYAIFPNPFREGEQYLLVTVAYDIEFPLINNTYRIKKQAYERVWLGS</sequence>
<organism evidence="3 4">
    <name type="scientific">Evansella alkalicola</name>
    <dbReference type="NCBI Taxonomy" id="745819"/>
    <lineage>
        <taxon>Bacteria</taxon>
        <taxon>Bacillati</taxon>
        <taxon>Bacillota</taxon>
        <taxon>Bacilli</taxon>
        <taxon>Bacillales</taxon>
        <taxon>Bacillaceae</taxon>
        <taxon>Evansella</taxon>
    </lineage>
</organism>
<accession>A0ABS6K2J1</accession>
<comment type="caution">
    <text evidence="3">The sequence shown here is derived from an EMBL/GenBank/DDBJ whole genome shotgun (WGS) entry which is preliminary data.</text>
</comment>
<evidence type="ECO:0000313" key="4">
    <source>
        <dbReference type="Proteomes" id="UP000790580"/>
    </source>
</evidence>
<keyword evidence="1" id="KW-1133">Transmembrane helix</keyword>
<gene>
    <name evidence="3" type="ORF">KS407_22800</name>
</gene>
<evidence type="ECO:0000259" key="2">
    <source>
        <dbReference type="Pfam" id="PF07811"/>
    </source>
</evidence>
<dbReference type="InterPro" id="IPR012495">
    <property type="entry name" value="TadE-like_dom"/>
</dbReference>
<name>A0ABS6K2J1_9BACI</name>
<protein>
    <submittedName>
        <fullName evidence="3">Pilus assembly protein</fullName>
    </submittedName>
</protein>
<keyword evidence="4" id="KW-1185">Reference proteome</keyword>
<dbReference type="Proteomes" id="UP000790580">
    <property type="component" value="Unassembled WGS sequence"/>
</dbReference>
<dbReference type="RefSeq" id="WP_176371498.1">
    <property type="nucleotide sequence ID" value="NZ_JAHQCR010000090.1"/>
</dbReference>
<keyword evidence="1" id="KW-0812">Transmembrane</keyword>
<dbReference type="Pfam" id="PF07811">
    <property type="entry name" value="TadE"/>
    <property type="match status" value="1"/>
</dbReference>
<dbReference type="EMBL" id="JAHQCR010000090">
    <property type="protein sequence ID" value="MBU9724257.1"/>
    <property type="molecule type" value="Genomic_DNA"/>
</dbReference>
<evidence type="ECO:0000256" key="1">
    <source>
        <dbReference type="SAM" id="Phobius"/>
    </source>
</evidence>
<reference evidence="3 4" key="1">
    <citation type="submission" date="2021-06" db="EMBL/GenBank/DDBJ databases">
        <title>Bacillus sp. RD4P76, an endophyte from a halophyte.</title>
        <authorList>
            <person name="Sun J.-Q."/>
        </authorList>
    </citation>
    <scope>NUCLEOTIDE SEQUENCE [LARGE SCALE GENOMIC DNA]</scope>
    <source>
        <strain evidence="3 4">JCM 17098</strain>
    </source>
</reference>
<keyword evidence="1" id="KW-0472">Membrane</keyword>